<dbReference type="Pfam" id="PF02699">
    <property type="entry name" value="YajC"/>
    <property type="match status" value="1"/>
</dbReference>
<evidence type="ECO:0000256" key="6">
    <source>
        <dbReference type="ARBA" id="ARBA00022927"/>
    </source>
</evidence>
<evidence type="ECO:0000256" key="8">
    <source>
        <dbReference type="ARBA" id="ARBA00023010"/>
    </source>
</evidence>
<keyword evidence="7 11" id="KW-1133">Transmembrane helix</keyword>
<evidence type="ECO:0000256" key="1">
    <source>
        <dbReference type="ARBA" id="ARBA00004162"/>
    </source>
</evidence>
<dbReference type="AlphaFoldDB" id="F2BYB6"/>
<evidence type="ECO:0000256" key="7">
    <source>
        <dbReference type="ARBA" id="ARBA00022989"/>
    </source>
</evidence>
<dbReference type="RefSeq" id="WP_007556461.1">
    <property type="nucleotide sequence ID" value="NZ_GL878519.1"/>
</dbReference>
<evidence type="ECO:0000256" key="2">
    <source>
        <dbReference type="ARBA" id="ARBA00006742"/>
    </source>
</evidence>
<keyword evidence="5 11" id="KW-0812">Transmembrane</keyword>
<dbReference type="PRINTS" id="PR01853">
    <property type="entry name" value="YAJCTRNLCASE"/>
</dbReference>
<keyword evidence="13" id="KW-1185">Reference proteome</keyword>
<dbReference type="PANTHER" id="PTHR33909">
    <property type="entry name" value="SEC TRANSLOCON ACCESSORY COMPLEX SUBUNIT YAJC"/>
    <property type="match status" value="1"/>
</dbReference>
<feature type="compositionally biased region" description="Acidic residues" evidence="10">
    <location>
        <begin position="123"/>
        <end position="132"/>
    </location>
</feature>
<dbReference type="NCBIfam" id="TIGR00739">
    <property type="entry name" value="yajC"/>
    <property type="match status" value="1"/>
</dbReference>
<comment type="subcellular location">
    <subcellularLocation>
        <location evidence="1">Cell membrane</location>
        <topology evidence="1">Single-pass membrane protein</topology>
    </subcellularLocation>
</comment>
<keyword evidence="9 11" id="KW-0472">Membrane</keyword>
<dbReference type="STRING" id="888062.HMPREF9083_1184"/>
<dbReference type="Proteomes" id="UP000003503">
    <property type="component" value="Unassembled WGS sequence"/>
</dbReference>
<evidence type="ECO:0000256" key="5">
    <source>
        <dbReference type="ARBA" id="ARBA00022692"/>
    </source>
</evidence>
<protein>
    <submittedName>
        <fullName evidence="12">Preprotein translocase</fullName>
    </submittedName>
</protein>
<dbReference type="InterPro" id="IPR003849">
    <property type="entry name" value="Preprotein_translocase_YajC"/>
</dbReference>
<keyword evidence="6" id="KW-0653">Protein transport</keyword>
<accession>F2BYB6</accession>
<dbReference type="SMART" id="SM01323">
    <property type="entry name" value="YajC"/>
    <property type="match status" value="1"/>
</dbReference>
<dbReference type="eggNOG" id="COG1862">
    <property type="taxonomic scope" value="Bacteria"/>
</dbReference>
<evidence type="ECO:0000256" key="9">
    <source>
        <dbReference type="ARBA" id="ARBA00023136"/>
    </source>
</evidence>
<dbReference type="PANTHER" id="PTHR33909:SF1">
    <property type="entry name" value="SEC TRANSLOCON ACCESSORY COMPLEX SUBUNIT YAJC"/>
    <property type="match status" value="1"/>
</dbReference>
<keyword evidence="8" id="KW-0811">Translocation</keyword>
<evidence type="ECO:0000313" key="12">
    <source>
        <dbReference type="EMBL" id="EGF12437.1"/>
    </source>
</evidence>
<feature type="transmembrane region" description="Helical" evidence="11">
    <location>
        <begin position="12"/>
        <end position="29"/>
    </location>
</feature>
<evidence type="ECO:0000313" key="13">
    <source>
        <dbReference type="Proteomes" id="UP000003503"/>
    </source>
</evidence>
<feature type="region of interest" description="Disordered" evidence="10">
    <location>
        <begin position="123"/>
        <end position="143"/>
    </location>
</feature>
<gene>
    <name evidence="12" type="primary">yajC</name>
    <name evidence="12" type="ORF">HMPREF9083_1184</name>
</gene>
<organism evidence="12 13">
    <name type="scientific">Dialister micraerophilus DSM 19965</name>
    <dbReference type="NCBI Taxonomy" id="888062"/>
    <lineage>
        <taxon>Bacteria</taxon>
        <taxon>Bacillati</taxon>
        <taxon>Bacillota</taxon>
        <taxon>Negativicutes</taxon>
        <taxon>Veillonellales</taxon>
        <taxon>Veillonellaceae</taxon>
        <taxon>Dialister</taxon>
    </lineage>
</organism>
<keyword evidence="3" id="KW-0813">Transport</keyword>
<proteinExistence type="inferred from homology"/>
<dbReference type="HOGENOM" id="CLU_1803054_0_0_9"/>
<evidence type="ECO:0000256" key="3">
    <source>
        <dbReference type="ARBA" id="ARBA00022448"/>
    </source>
</evidence>
<keyword evidence="4" id="KW-1003">Cell membrane</keyword>
<sequence length="143" mass="16511">MNVLEDITAIVTRFWPFVLVLAFIYFFMYRPQKKRQNERDVFLNSLKKGDEIITFGGVYGIIKSIRDKYVELEIAHKIVVRVDKQGIAQFSKSNNKSNVKTKSAEPVEVVEEIVEVDNPEDVGTEIIEEVEDNNAKSKKEENK</sequence>
<evidence type="ECO:0000256" key="11">
    <source>
        <dbReference type="SAM" id="Phobius"/>
    </source>
</evidence>
<name>F2BYB6_9FIRM</name>
<comment type="similarity">
    <text evidence="2">Belongs to the YajC family.</text>
</comment>
<reference evidence="12 13" key="1">
    <citation type="submission" date="2011-02" db="EMBL/GenBank/DDBJ databases">
        <authorList>
            <person name="Muzny D."/>
            <person name="Qin X."/>
            <person name="Deng J."/>
            <person name="Jiang H."/>
            <person name="Liu Y."/>
            <person name="Qu J."/>
            <person name="Song X.-Z."/>
            <person name="Zhang L."/>
            <person name="Thornton R."/>
            <person name="Coyle M."/>
            <person name="Francisco L."/>
            <person name="Jackson L."/>
            <person name="Javaid M."/>
            <person name="Korchina V."/>
            <person name="Kovar C."/>
            <person name="Mata R."/>
            <person name="Mathew T."/>
            <person name="Ngo R."/>
            <person name="Nguyen L."/>
            <person name="Nguyen N."/>
            <person name="Okwuonu G."/>
            <person name="Ongeri F."/>
            <person name="Pham C."/>
            <person name="Simmons D."/>
            <person name="Wilczek-Boney K."/>
            <person name="Hale W."/>
            <person name="Jakkamsetti A."/>
            <person name="Pham P."/>
            <person name="Ruth R."/>
            <person name="San Lucas F."/>
            <person name="Warren J."/>
            <person name="Zhang J."/>
            <person name="Zhao Z."/>
            <person name="Zhou C."/>
            <person name="Zhu D."/>
            <person name="Lee S."/>
            <person name="Bess C."/>
            <person name="Blankenburg K."/>
            <person name="Forbes L."/>
            <person name="Fu Q."/>
            <person name="Gubbala S."/>
            <person name="Hirani K."/>
            <person name="Jayaseelan J.C."/>
            <person name="Lara F."/>
            <person name="Munidasa M."/>
            <person name="Palculict T."/>
            <person name="Patil S."/>
            <person name="Pu L.-L."/>
            <person name="Saada N."/>
            <person name="Tang L."/>
            <person name="Weissenberger G."/>
            <person name="Zhu Y."/>
            <person name="Hemphill L."/>
            <person name="Shang Y."/>
            <person name="Youmans B."/>
            <person name="Ayvaz T."/>
            <person name="Ross M."/>
            <person name="Santibanez J."/>
            <person name="Aqrawi P."/>
            <person name="Gross S."/>
            <person name="Joshi V."/>
            <person name="Fowler G."/>
            <person name="Nazareth L."/>
            <person name="Reid J."/>
            <person name="Worley K."/>
            <person name="Petrosino J."/>
            <person name="Highlander S."/>
            <person name="Gibbs R."/>
        </authorList>
    </citation>
    <scope>NUCLEOTIDE SEQUENCE [LARGE SCALE GENOMIC DNA]</scope>
    <source>
        <strain evidence="12 13">DSM 19965</strain>
    </source>
</reference>
<feature type="compositionally biased region" description="Basic and acidic residues" evidence="10">
    <location>
        <begin position="133"/>
        <end position="143"/>
    </location>
</feature>
<dbReference type="GO" id="GO:0015031">
    <property type="term" value="P:protein transport"/>
    <property type="evidence" value="ECO:0007669"/>
    <property type="project" value="UniProtKB-KW"/>
</dbReference>
<evidence type="ECO:0000256" key="4">
    <source>
        <dbReference type="ARBA" id="ARBA00022475"/>
    </source>
</evidence>
<dbReference type="EMBL" id="AFBB01000025">
    <property type="protein sequence ID" value="EGF12437.1"/>
    <property type="molecule type" value="Genomic_DNA"/>
</dbReference>
<dbReference type="GO" id="GO:0005886">
    <property type="term" value="C:plasma membrane"/>
    <property type="evidence" value="ECO:0007669"/>
    <property type="project" value="UniProtKB-SubCell"/>
</dbReference>
<comment type="caution">
    <text evidence="12">The sequence shown here is derived from an EMBL/GenBank/DDBJ whole genome shotgun (WGS) entry which is preliminary data.</text>
</comment>
<evidence type="ECO:0000256" key="10">
    <source>
        <dbReference type="SAM" id="MobiDB-lite"/>
    </source>
</evidence>